<feature type="chain" id="PRO_5047398626" evidence="1">
    <location>
        <begin position="25"/>
        <end position="457"/>
    </location>
</feature>
<keyword evidence="1" id="KW-0732">Signal</keyword>
<evidence type="ECO:0000256" key="1">
    <source>
        <dbReference type="SAM" id="SignalP"/>
    </source>
</evidence>
<dbReference type="EMBL" id="BAABJZ010000015">
    <property type="protein sequence ID" value="GAA4879481.1"/>
    <property type="molecule type" value="Genomic_DNA"/>
</dbReference>
<proteinExistence type="predicted"/>
<dbReference type="RefSeq" id="WP_345334355.1">
    <property type="nucleotide sequence ID" value="NZ_BAABJZ010000015.1"/>
</dbReference>
<protein>
    <submittedName>
        <fullName evidence="3">Serine hydrolase</fullName>
    </submittedName>
</protein>
<dbReference type="PANTHER" id="PTHR43283:SF7">
    <property type="entry name" value="BETA-LACTAMASE-RELATED DOMAIN-CONTAINING PROTEIN"/>
    <property type="match status" value="1"/>
</dbReference>
<dbReference type="Gene3D" id="3.40.710.10">
    <property type="entry name" value="DD-peptidase/beta-lactamase superfamily"/>
    <property type="match status" value="1"/>
</dbReference>
<gene>
    <name evidence="3" type="ORF">GCM10023333_11830</name>
</gene>
<keyword evidence="3" id="KW-0378">Hydrolase</keyword>
<dbReference type="InterPro" id="IPR012338">
    <property type="entry name" value="Beta-lactam/transpept-like"/>
</dbReference>
<feature type="domain" description="Beta-lactamase-related" evidence="2">
    <location>
        <begin position="140"/>
        <end position="444"/>
    </location>
</feature>
<dbReference type="SUPFAM" id="SSF56601">
    <property type="entry name" value="beta-lactamase/transpeptidase-like"/>
    <property type="match status" value="1"/>
</dbReference>
<evidence type="ECO:0000313" key="3">
    <source>
        <dbReference type="EMBL" id="GAA4879481.1"/>
    </source>
</evidence>
<dbReference type="InterPro" id="IPR050789">
    <property type="entry name" value="Diverse_Enzym_Activities"/>
</dbReference>
<organism evidence="3 4">
    <name type="scientific">Ferrimonas pelagia</name>
    <dbReference type="NCBI Taxonomy" id="1177826"/>
    <lineage>
        <taxon>Bacteria</taxon>
        <taxon>Pseudomonadati</taxon>
        <taxon>Pseudomonadota</taxon>
        <taxon>Gammaproteobacteria</taxon>
        <taxon>Alteromonadales</taxon>
        <taxon>Ferrimonadaceae</taxon>
        <taxon>Ferrimonas</taxon>
    </lineage>
</organism>
<evidence type="ECO:0000259" key="2">
    <source>
        <dbReference type="Pfam" id="PF00144"/>
    </source>
</evidence>
<dbReference type="Proteomes" id="UP001499988">
    <property type="component" value="Unassembled WGS sequence"/>
</dbReference>
<name>A0ABP9EKV2_9GAMM</name>
<evidence type="ECO:0000313" key="4">
    <source>
        <dbReference type="Proteomes" id="UP001499988"/>
    </source>
</evidence>
<dbReference type="Pfam" id="PF00144">
    <property type="entry name" value="Beta-lactamase"/>
    <property type="match status" value="1"/>
</dbReference>
<keyword evidence="4" id="KW-1185">Reference proteome</keyword>
<dbReference type="GO" id="GO:0016787">
    <property type="term" value="F:hydrolase activity"/>
    <property type="evidence" value="ECO:0007669"/>
    <property type="project" value="UniProtKB-KW"/>
</dbReference>
<dbReference type="PANTHER" id="PTHR43283">
    <property type="entry name" value="BETA-LACTAMASE-RELATED"/>
    <property type="match status" value="1"/>
</dbReference>
<feature type="signal peptide" evidence="1">
    <location>
        <begin position="1"/>
        <end position="24"/>
    </location>
</feature>
<dbReference type="InterPro" id="IPR001466">
    <property type="entry name" value="Beta-lactam-related"/>
</dbReference>
<reference evidence="4" key="1">
    <citation type="journal article" date="2019" name="Int. J. Syst. Evol. Microbiol.">
        <title>The Global Catalogue of Microorganisms (GCM) 10K type strain sequencing project: providing services to taxonomists for standard genome sequencing and annotation.</title>
        <authorList>
            <consortium name="The Broad Institute Genomics Platform"/>
            <consortium name="The Broad Institute Genome Sequencing Center for Infectious Disease"/>
            <person name="Wu L."/>
            <person name="Ma J."/>
        </authorList>
    </citation>
    <scope>NUCLEOTIDE SEQUENCE [LARGE SCALE GENOMIC DNA]</scope>
    <source>
        <strain evidence="4">JCM 18401</strain>
    </source>
</reference>
<sequence>MSKRFNIKALTLAVMSFTGTAALAAVPADHPLAKFLAAPGAQLTMPVTQAKQGFDADFIQGAYDSFESFHAQMGGDHTLYYLTNWSSVMRTDLINPHPEQKILKRNLKAEIGEILVETDSKGPMSLNDYVVDPIFRSQGVMMIHKGEVVYESYPGMSPTDMHIWMSSAKTLTGLVMAMLIEEGKIDVNAPASQYAKALKGTAWDQPTVLNLLNHTAGLDHEETNSSILDPDGVFVRFVGSTVTSTDTAIERPHWLDALRDVQPLQDEQPGERLRYSSLNTHVLGMIIQEVTGKRVSDVVEQRIWGKLGARMPLAMHLSQDGTPLNMGLASSTLEDFAKFAAMYTPSWNKVAHEQVVTPALLEQIRASGDATAFVGGAKEGQAIAISGEKPVKAGYQFDWFYEDGAMYKHGNTGQGIYIDPERDFAAVYFSAVSYIPPYGEIKIPAYFRQAAELLNQK</sequence>
<comment type="caution">
    <text evidence="3">The sequence shown here is derived from an EMBL/GenBank/DDBJ whole genome shotgun (WGS) entry which is preliminary data.</text>
</comment>
<accession>A0ABP9EKV2</accession>